<dbReference type="AlphaFoldDB" id="A7S767"/>
<dbReference type="PANTHER" id="PTHR11929">
    <property type="entry name" value="ALPHA- 1,3 -FUCOSYLTRANSFERASE"/>
    <property type="match status" value="1"/>
</dbReference>
<evidence type="ECO:0000313" key="14">
    <source>
        <dbReference type="EMBL" id="EDO40479.1"/>
    </source>
</evidence>
<dbReference type="SUPFAM" id="SSF53756">
    <property type="entry name" value="UDP-Glycosyltransferase/glycogen phosphorylase"/>
    <property type="match status" value="1"/>
</dbReference>
<evidence type="ECO:0000256" key="6">
    <source>
        <dbReference type="ARBA" id="ARBA00022692"/>
    </source>
</evidence>
<dbReference type="PANTHER" id="PTHR11929:SF145">
    <property type="entry name" value="ALPHA-(1,3)-FUCOSYLTRANSFERASE FUT-1"/>
    <property type="match status" value="1"/>
</dbReference>
<keyword evidence="4 11" id="KW-0328">Glycosyltransferase</keyword>
<evidence type="ECO:0000256" key="8">
    <source>
        <dbReference type="ARBA" id="ARBA00022989"/>
    </source>
</evidence>
<keyword evidence="9" id="KW-0472">Membrane</keyword>
<evidence type="ECO:0000256" key="4">
    <source>
        <dbReference type="ARBA" id="ARBA00022676"/>
    </source>
</evidence>
<proteinExistence type="inferred from homology"/>
<dbReference type="GO" id="GO:0046920">
    <property type="term" value="F:alpha-(1-&gt;3)-fucosyltransferase activity"/>
    <property type="evidence" value="ECO:0000318"/>
    <property type="project" value="GO_Central"/>
</dbReference>
<dbReference type="EC" id="2.4.1.-" evidence="11"/>
<name>A7S767_NEMVE</name>
<dbReference type="Pfam" id="PF17039">
    <property type="entry name" value="Glyco_tran_10_N"/>
    <property type="match status" value="1"/>
</dbReference>
<evidence type="ECO:0000256" key="1">
    <source>
        <dbReference type="ARBA" id="ARBA00004167"/>
    </source>
</evidence>
<reference evidence="14 15" key="1">
    <citation type="journal article" date="2007" name="Science">
        <title>Sea anemone genome reveals ancestral eumetazoan gene repertoire and genomic organization.</title>
        <authorList>
            <person name="Putnam N.H."/>
            <person name="Srivastava M."/>
            <person name="Hellsten U."/>
            <person name="Dirks B."/>
            <person name="Chapman J."/>
            <person name="Salamov A."/>
            <person name="Terry A."/>
            <person name="Shapiro H."/>
            <person name="Lindquist E."/>
            <person name="Kapitonov V.V."/>
            <person name="Jurka J."/>
            <person name="Genikhovich G."/>
            <person name="Grigoriev I.V."/>
            <person name="Lucas S.M."/>
            <person name="Steele R.E."/>
            <person name="Finnerty J.R."/>
            <person name="Technau U."/>
            <person name="Martindale M.Q."/>
            <person name="Rokhsar D.S."/>
        </authorList>
    </citation>
    <scope>NUCLEOTIDE SEQUENCE [LARGE SCALE GENOMIC DNA]</scope>
    <source>
        <strain evidence="15">CH2 X CH6</strain>
    </source>
</reference>
<dbReference type="Pfam" id="PF00852">
    <property type="entry name" value="Glyco_transf_10"/>
    <property type="match status" value="1"/>
</dbReference>
<keyword evidence="10" id="KW-0325">Glycoprotein</keyword>
<feature type="domain" description="Fucosyltransferase N-terminal" evidence="13">
    <location>
        <begin position="13"/>
        <end position="62"/>
    </location>
</feature>
<dbReference type="InterPro" id="IPR055270">
    <property type="entry name" value="Glyco_tran_10_C"/>
</dbReference>
<dbReference type="InParanoid" id="A7S767"/>
<dbReference type="eggNOG" id="KOG2619">
    <property type="taxonomic scope" value="Eukaryota"/>
</dbReference>
<keyword evidence="7" id="KW-0735">Signal-anchor</keyword>
<evidence type="ECO:0000256" key="9">
    <source>
        <dbReference type="ARBA" id="ARBA00023136"/>
    </source>
</evidence>
<evidence type="ECO:0000256" key="10">
    <source>
        <dbReference type="ARBA" id="ARBA00023180"/>
    </source>
</evidence>
<dbReference type="EMBL" id="DS469591">
    <property type="protein sequence ID" value="EDO40479.1"/>
    <property type="molecule type" value="Genomic_DNA"/>
</dbReference>
<dbReference type="InterPro" id="IPR031481">
    <property type="entry name" value="Glyco_tran_10_N"/>
</dbReference>
<evidence type="ECO:0000313" key="15">
    <source>
        <dbReference type="Proteomes" id="UP000001593"/>
    </source>
</evidence>
<feature type="domain" description="Fucosyltransferase C-terminal" evidence="12">
    <location>
        <begin position="80"/>
        <end position="222"/>
    </location>
</feature>
<keyword evidence="6 11" id="KW-0812">Transmembrane</keyword>
<protein>
    <recommendedName>
        <fullName evidence="11">Fucosyltransferase</fullName>
        <ecNumber evidence="11">2.4.1.-</ecNumber>
    </recommendedName>
</protein>
<dbReference type="OrthoDB" id="5986427at2759"/>
<dbReference type="KEGG" id="nve:5512165"/>
<evidence type="ECO:0000256" key="3">
    <source>
        <dbReference type="ARBA" id="ARBA00008919"/>
    </source>
</evidence>
<dbReference type="GO" id="GO:0032580">
    <property type="term" value="C:Golgi cisterna membrane"/>
    <property type="evidence" value="ECO:0007669"/>
    <property type="project" value="UniProtKB-SubCell"/>
</dbReference>
<evidence type="ECO:0000256" key="2">
    <source>
        <dbReference type="ARBA" id="ARBA00004922"/>
    </source>
</evidence>
<comment type="pathway">
    <text evidence="2">Protein modification; protein glycosylation.</text>
</comment>
<evidence type="ECO:0000259" key="13">
    <source>
        <dbReference type="Pfam" id="PF17039"/>
    </source>
</evidence>
<evidence type="ECO:0000256" key="5">
    <source>
        <dbReference type="ARBA" id="ARBA00022679"/>
    </source>
</evidence>
<evidence type="ECO:0000259" key="12">
    <source>
        <dbReference type="Pfam" id="PF00852"/>
    </source>
</evidence>
<sequence length="222" mass="26334">MTPHEVTSGELFKYKPKDQKWVWYEHENPVKMSNNYDVAALDNMIDITISYKRNSTIFVPYGYYVTKDEINKEDTNYAKDKAVGALWFVSNCWPKLRLQVAMKLAKYFPVHVFGDCAWPYFYWTPNRCPKGEPVCKSELNSKYKFYLAFENYNCQDYISEKYWHTLIRTNMVPILIAGVYNKELLIPGSYIDVLDFPGPKTLANYLHYLNSNDTAYNEYFRW</sequence>
<dbReference type="PhylomeDB" id="A7S767"/>
<accession>A7S767</accession>
<comment type="similarity">
    <text evidence="3 11">Belongs to the glycosyltransferase 10 family.</text>
</comment>
<dbReference type="Proteomes" id="UP000001593">
    <property type="component" value="Unassembled WGS sequence"/>
</dbReference>
<dbReference type="InterPro" id="IPR038577">
    <property type="entry name" value="GT10-like_C_sf"/>
</dbReference>
<evidence type="ECO:0000256" key="11">
    <source>
        <dbReference type="RuleBase" id="RU003832"/>
    </source>
</evidence>
<dbReference type="STRING" id="45351.A7S767"/>
<keyword evidence="5 11" id="KW-0808">Transferase</keyword>
<dbReference type="FunFam" id="3.40.50.11660:FF:000015">
    <property type="entry name" value="Predicted protein"/>
    <property type="match status" value="1"/>
</dbReference>
<dbReference type="UniPathway" id="UPA00378"/>
<dbReference type="HOGENOM" id="CLU_032075_5_0_1"/>
<dbReference type="OMA" id="CKSELNS"/>
<gene>
    <name evidence="14" type="ORF">NEMVEDRAFT_v1g107116</name>
</gene>
<keyword evidence="8" id="KW-1133">Transmembrane helix</keyword>
<dbReference type="InterPro" id="IPR001503">
    <property type="entry name" value="Glyco_trans_10"/>
</dbReference>
<keyword evidence="11" id="KW-0333">Golgi apparatus</keyword>
<comment type="subcellular location">
    <subcellularLocation>
        <location evidence="11">Golgi apparatus</location>
        <location evidence="11">Golgi stack membrane</location>
        <topology evidence="11">Single-pass type II membrane protein</topology>
    </subcellularLocation>
    <subcellularLocation>
        <location evidence="1">Membrane</location>
        <topology evidence="1">Single-pass membrane protein</topology>
    </subcellularLocation>
</comment>
<organism evidence="14 15">
    <name type="scientific">Nematostella vectensis</name>
    <name type="common">Starlet sea anemone</name>
    <dbReference type="NCBI Taxonomy" id="45351"/>
    <lineage>
        <taxon>Eukaryota</taxon>
        <taxon>Metazoa</taxon>
        <taxon>Cnidaria</taxon>
        <taxon>Anthozoa</taxon>
        <taxon>Hexacorallia</taxon>
        <taxon>Actiniaria</taxon>
        <taxon>Edwardsiidae</taxon>
        <taxon>Nematostella</taxon>
    </lineage>
</organism>
<dbReference type="Gene3D" id="3.40.50.11660">
    <property type="entry name" value="Glycosyl transferase family 10, C-terminal domain"/>
    <property type="match status" value="1"/>
</dbReference>
<evidence type="ECO:0000256" key="7">
    <source>
        <dbReference type="ARBA" id="ARBA00022968"/>
    </source>
</evidence>
<feature type="non-terminal residue" evidence="14">
    <location>
        <position position="222"/>
    </location>
</feature>
<keyword evidence="15" id="KW-1185">Reference proteome</keyword>